<evidence type="ECO:0000313" key="2">
    <source>
        <dbReference type="Proteomes" id="UP000092460"/>
    </source>
</evidence>
<reference evidence="1" key="2">
    <citation type="submission" date="2020-05" db="UniProtKB">
        <authorList>
            <consortium name="EnsemblMetazoa"/>
        </authorList>
    </citation>
    <scope>IDENTIFICATION</scope>
    <source>
        <strain evidence="1">IAEA</strain>
    </source>
</reference>
<evidence type="ECO:0000313" key="1">
    <source>
        <dbReference type="EnsemblMetazoa" id="GPPI013239-PA"/>
    </source>
</evidence>
<dbReference type="EMBL" id="JXJN01005924">
    <property type="status" value="NOT_ANNOTATED_CDS"/>
    <property type="molecule type" value="Genomic_DNA"/>
</dbReference>
<protein>
    <submittedName>
        <fullName evidence="1">Uncharacterized protein</fullName>
    </submittedName>
</protein>
<dbReference type="VEuPathDB" id="VectorBase:GPPI013239"/>
<organism evidence="1 2">
    <name type="scientific">Glossina palpalis gambiensis</name>
    <dbReference type="NCBI Taxonomy" id="67801"/>
    <lineage>
        <taxon>Eukaryota</taxon>
        <taxon>Metazoa</taxon>
        <taxon>Ecdysozoa</taxon>
        <taxon>Arthropoda</taxon>
        <taxon>Hexapoda</taxon>
        <taxon>Insecta</taxon>
        <taxon>Pterygota</taxon>
        <taxon>Neoptera</taxon>
        <taxon>Endopterygota</taxon>
        <taxon>Diptera</taxon>
        <taxon>Brachycera</taxon>
        <taxon>Muscomorpha</taxon>
        <taxon>Hippoboscoidea</taxon>
        <taxon>Glossinidae</taxon>
        <taxon>Glossina</taxon>
    </lineage>
</organism>
<sequence>MYAILGGSELKRGEKVPVKELSDGTESKLGKLSFSLTSTSSSEPPSEIISGHVRTSNMKASPRVVPISMSVTSPFTPKLMPSQSNDMTIFC</sequence>
<name>A0A1B0AYR3_9MUSC</name>
<keyword evidence="2" id="KW-1185">Reference proteome</keyword>
<dbReference type="AlphaFoldDB" id="A0A1B0AYR3"/>
<accession>A0A1B0AYR3</accession>
<dbReference type="EnsemblMetazoa" id="GPPI013239-RA">
    <property type="protein sequence ID" value="GPPI013239-PA"/>
    <property type="gene ID" value="GPPI013239"/>
</dbReference>
<dbReference type="Proteomes" id="UP000092460">
    <property type="component" value="Unassembled WGS sequence"/>
</dbReference>
<proteinExistence type="predicted"/>
<reference evidence="2" key="1">
    <citation type="submission" date="2015-01" db="EMBL/GenBank/DDBJ databases">
        <authorList>
            <person name="Aksoy S."/>
            <person name="Warren W."/>
            <person name="Wilson R.K."/>
        </authorList>
    </citation>
    <scope>NUCLEOTIDE SEQUENCE [LARGE SCALE GENOMIC DNA]</scope>
    <source>
        <strain evidence="2">IAEA</strain>
    </source>
</reference>